<dbReference type="Proteomes" id="UP000251088">
    <property type="component" value="Unassembled WGS sequence"/>
</dbReference>
<name>A0A2X3D565_KLEPN</name>
<evidence type="ECO:0000313" key="2">
    <source>
        <dbReference type="Proteomes" id="UP000251088"/>
    </source>
</evidence>
<sequence>MVGLKNDLALFSCPARSSGDLGIKLSETLCGAEISGKQRPVDIQQGDEG</sequence>
<reference evidence="1 2" key="1">
    <citation type="submission" date="2018-06" db="EMBL/GenBank/DDBJ databases">
        <authorList>
            <consortium name="Pathogen Informatics"/>
            <person name="Doyle S."/>
        </authorList>
    </citation>
    <scope>NUCLEOTIDE SEQUENCE [LARGE SCALE GENOMIC DNA]</scope>
    <source>
        <strain evidence="1 2">NCTC9128</strain>
    </source>
</reference>
<proteinExistence type="predicted"/>
<dbReference type="AlphaFoldDB" id="A0A2X3D565"/>
<gene>
    <name evidence="1" type="ORF">NCTC9128_03892</name>
</gene>
<evidence type="ECO:0000313" key="1">
    <source>
        <dbReference type="EMBL" id="SQC15865.1"/>
    </source>
</evidence>
<protein>
    <submittedName>
        <fullName evidence="1">Uncharacterized protein</fullName>
    </submittedName>
</protein>
<organism evidence="1 2">
    <name type="scientific">Klebsiella pneumoniae</name>
    <dbReference type="NCBI Taxonomy" id="573"/>
    <lineage>
        <taxon>Bacteria</taxon>
        <taxon>Pseudomonadati</taxon>
        <taxon>Pseudomonadota</taxon>
        <taxon>Gammaproteobacteria</taxon>
        <taxon>Enterobacterales</taxon>
        <taxon>Enterobacteriaceae</taxon>
        <taxon>Klebsiella/Raoultella group</taxon>
        <taxon>Klebsiella</taxon>
        <taxon>Klebsiella pneumoniae complex</taxon>
    </lineage>
</organism>
<accession>A0A2X3D565</accession>
<dbReference type="EMBL" id="UAWN01000012">
    <property type="protein sequence ID" value="SQC15865.1"/>
    <property type="molecule type" value="Genomic_DNA"/>
</dbReference>